<reference evidence="9" key="1">
    <citation type="journal article" date="2023" name="Commun. Biol.">
        <title>Genome analysis of Parmales, the sister group of diatoms, reveals the evolutionary specialization of diatoms from phago-mixotrophs to photoautotrophs.</title>
        <authorList>
            <person name="Ban H."/>
            <person name="Sato S."/>
            <person name="Yoshikawa S."/>
            <person name="Yamada K."/>
            <person name="Nakamura Y."/>
            <person name="Ichinomiya M."/>
            <person name="Sato N."/>
            <person name="Blanc-Mathieu R."/>
            <person name="Endo H."/>
            <person name="Kuwata A."/>
            <person name="Ogata H."/>
        </authorList>
    </citation>
    <scope>NUCLEOTIDE SEQUENCE [LARGE SCALE GENOMIC DNA]</scope>
    <source>
        <strain evidence="9">NIES 3701</strain>
    </source>
</reference>
<keyword evidence="3" id="KW-0223">Dioxygenase</keyword>
<evidence type="ECO:0000259" key="7">
    <source>
        <dbReference type="PROSITE" id="PS51471"/>
    </source>
</evidence>
<keyword evidence="9" id="KW-1185">Reference proteome</keyword>
<dbReference type="AlphaFoldDB" id="A0A9W7BFD0"/>
<keyword evidence="4" id="KW-0560">Oxidoreductase</keyword>
<dbReference type="PROSITE" id="PS51471">
    <property type="entry name" value="FE2OG_OXY"/>
    <property type="match status" value="1"/>
</dbReference>
<feature type="transmembrane region" description="Helical" evidence="6">
    <location>
        <begin position="12"/>
        <end position="39"/>
    </location>
</feature>
<evidence type="ECO:0000313" key="8">
    <source>
        <dbReference type="EMBL" id="GMH90041.1"/>
    </source>
</evidence>
<sequence length="404" mass="44601">MEKRAENHLRVFGEILNLCVLFSSFISFYTSRFIIILAIGASTTLTPPTAAHDDNGVLSDPADIWVCSECSQECECFDAACVCCDAPRPGAPPPPVAAPRRLDSEAFHYSRVLSPGVCNQLIRMSRERVLSMDLDTVDDAPVYQVDLVQNGWVSDADMWSVVGPAFDFRLKPLLAKLPWLQDTAFTLDHVFLKRYRPEERTHLGIHVDSSFCTYNVLVSDPLAFKGGEIYIFTPAQTQKHFERHEAMSTKQKDDWVGGHAQLPTVEGYGQGDTLAFTGDRHLHGTLPVTWGERVVLTFFFERLGDDAKGQSCSSCGEWRERYEYSKKQLRRGGDADCRRCTGEIVAAVLCSTCGLGSVEHHGGCCAGTDIGTCSSSHKGVDKPNARPWGTVSFAKSRSVEFGEG</sequence>
<dbReference type="GO" id="GO:0031418">
    <property type="term" value="F:L-ascorbic acid binding"/>
    <property type="evidence" value="ECO:0007669"/>
    <property type="project" value="InterPro"/>
</dbReference>
<evidence type="ECO:0000256" key="6">
    <source>
        <dbReference type="SAM" id="Phobius"/>
    </source>
</evidence>
<dbReference type="Gene3D" id="2.60.120.620">
    <property type="entry name" value="q2cbj1_9rhob like domain"/>
    <property type="match status" value="1"/>
</dbReference>
<name>A0A9W7BFD0_9STRA</name>
<dbReference type="Proteomes" id="UP001165085">
    <property type="component" value="Unassembled WGS sequence"/>
</dbReference>
<dbReference type="GO" id="GO:0051213">
    <property type="term" value="F:dioxygenase activity"/>
    <property type="evidence" value="ECO:0007669"/>
    <property type="project" value="UniProtKB-KW"/>
</dbReference>
<dbReference type="OrthoDB" id="10341843at2759"/>
<keyword evidence="6" id="KW-0812">Transmembrane</keyword>
<evidence type="ECO:0000256" key="1">
    <source>
        <dbReference type="ARBA" id="ARBA00001961"/>
    </source>
</evidence>
<feature type="domain" description="Fe2OG dioxygenase" evidence="7">
    <location>
        <begin position="186"/>
        <end position="302"/>
    </location>
</feature>
<gene>
    <name evidence="8" type="ORF">TrST_g2199</name>
</gene>
<protein>
    <recommendedName>
        <fullName evidence="7">Fe2OG dioxygenase domain-containing protein</fullName>
    </recommendedName>
</protein>
<evidence type="ECO:0000256" key="2">
    <source>
        <dbReference type="ARBA" id="ARBA00022723"/>
    </source>
</evidence>
<dbReference type="EMBL" id="BRXY01000366">
    <property type="protein sequence ID" value="GMH90041.1"/>
    <property type="molecule type" value="Genomic_DNA"/>
</dbReference>
<organism evidence="8 9">
    <name type="scientific">Triparma strigata</name>
    <dbReference type="NCBI Taxonomy" id="1606541"/>
    <lineage>
        <taxon>Eukaryota</taxon>
        <taxon>Sar</taxon>
        <taxon>Stramenopiles</taxon>
        <taxon>Ochrophyta</taxon>
        <taxon>Bolidophyceae</taxon>
        <taxon>Parmales</taxon>
        <taxon>Triparmaceae</taxon>
        <taxon>Triparma</taxon>
    </lineage>
</organism>
<keyword evidence="6" id="KW-0472">Membrane</keyword>
<keyword evidence="2" id="KW-0479">Metal-binding</keyword>
<evidence type="ECO:0000313" key="9">
    <source>
        <dbReference type="Proteomes" id="UP001165085"/>
    </source>
</evidence>
<dbReference type="SMART" id="SM00702">
    <property type="entry name" value="P4Hc"/>
    <property type="match status" value="1"/>
</dbReference>
<dbReference type="InterPro" id="IPR006620">
    <property type="entry name" value="Pro_4_hyd_alph"/>
</dbReference>
<comment type="cofactor">
    <cofactor evidence="1">
        <name>L-ascorbate</name>
        <dbReference type="ChEBI" id="CHEBI:38290"/>
    </cofactor>
</comment>
<evidence type="ECO:0000256" key="4">
    <source>
        <dbReference type="ARBA" id="ARBA00023002"/>
    </source>
</evidence>
<dbReference type="GO" id="GO:0016705">
    <property type="term" value="F:oxidoreductase activity, acting on paired donors, with incorporation or reduction of molecular oxygen"/>
    <property type="evidence" value="ECO:0007669"/>
    <property type="project" value="InterPro"/>
</dbReference>
<evidence type="ECO:0000256" key="5">
    <source>
        <dbReference type="ARBA" id="ARBA00023004"/>
    </source>
</evidence>
<keyword evidence="6" id="KW-1133">Transmembrane helix</keyword>
<dbReference type="InterPro" id="IPR005123">
    <property type="entry name" value="Oxoglu/Fe-dep_dioxygenase_dom"/>
</dbReference>
<accession>A0A9W7BFD0</accession>
<comment type="caution">
    <text evidence="8">The sequence shown here is derived from an EMBL/GenBank/DDBJ whole genome shotgun (WGS) entry which is preliminary data.</text>
</comment>
<keyword evidence="5" id="KW-0408">Iron</keyword>
<evidence type="ECO:0000256" key="3">
    <source>
        <dbReference type="ARBA" id="ARBA00022964"/>
    </source>
</evidence>
<dbReference type="GO" id="GO:0005506">
    <property type="term" value="F:iron ion binding"/>
    <property type="evidence" value="ECO:0007669"/>
    <property type="project" value="InterPro"/>
</dbReference>
<proteinExistence type="predicted"/>